<evidence type="ECO:0000313" key="2">
    <source>
        <dbReference type="Proteomes" id="UP001060215"/>
    </source>
</evidence>
<organism evidence="1 2">
    <name type="scientific">Camellia lanceoleosa</name>
    <dbReference type="NCBI Taxonomy" id="1840588"/>
    <lineage>
        <taxon>Eukaryota</taxon>
        <taxon>Viridiplantae</taxon>
        <taxon>Streptophyta</taxon>
        <taxon>Embryophyta</taxon>
        <taxon>Tracheophyta</taxon>
        <taxon>Spermatophyta</taxon>
        <taxon>Magnoliopsida</taxon>
        <taxon>eudicotyledons</taxon>
        <taxon>Gunneridae</taxon>
        <taxon>Pentapetalae</taxon>
        <taxon>asterids</taxon>
        <taxon>Ericales</taxon>
        <taxon>Theaceae</taxon>
        <taxon>Camellia</taxon>
    </lineage>
</organism>
<dbReference type="EMBL" id="CM045767">
    <property type="protein sequence ID" value="KAI7998961.1"/>
    <property type="molecule type" value="Genomic_DNA"/>
</dbReference>
<proteinExistence type="predicted"/>
<protein>
    <submittedName>
        <fullName evidence="1">Uncharacterized protein</fullName>
    </submittedName>
</protein>
<accession>A0ACC0GHR3</accession>
<keyword evidence="2" id="KW-1185">Reference proteome</keyword>
<comment type="caution">
    <text evidence="1">The sequence shown here is derived from an EMBL/GenBank/DDBJ whole genome shotgun (WGS) entry which is preliminary data.</text>
</comment>
<gene>
    <name evidence="1" type="ORF">LOK49_LG10G01666</name>
</gene>
<name>A0ACC0GHR3_9ERIC</name>
<dbReference type="Proteomes" id="UP001060215">
    <property type="component" value="Chromosome 10"/>
</dbReference>
<sequence>MLLCTNPLATGGATNIPGIMMCLLPPSPPSAASPAPAPRITRRERSGDRPLGGGMVPVGGGERLRRRGASAGGGKERGPGRAEEPLDRLTVGSVAEFASQLEDPGGTERRHPDPPPPAVHLRVTVLQRR</sequence>
<evidence type="ECO:0000313" key="1">
    <source>
        <dbReference type="EMBL" id="KAI7998961.1"/>
    </source>
</evidence>
<reference evidence="1 2" key="1">
    <citation type="journal article" date="2022" name="Plant J.">
        <title>Chromosome-level genome of Camellia lanceoleosa provides a valuable resource for understanding genome evolution and self-incompatibility.</title>
        <authorList>
            <person name="Gong W."/>
            <person name="Xiao S."/>
            <person name="Wang L."/>
            <person name="Liao Z."/>
            <person name="Chang Y."/>
            <person name="Mo W."/>
            <person name="Hu G."/>
            <person name="Li W."/>
            <person name="Zhao G."/>
            <person name="Zhu H."/>
            <person name="Hu X."/>
            <person name="Ji K."/>
            <person name="Xiang X."/>
            <person name="Song Q."/>
            <person name="Yuan D."/>
            <person name="Jin S."/>
            <person name="Zhang L."/>
        </authorList>
    </citation>
    <scope>NUCLEOTIDE SEQUENCE [LARGE SCALE GENOMIC DNA]</scope>
    <source>
        <strain evidence="1">SQ_2022a</strain>
    </source>
</reference>